<dbReference type="InterPro" id="IPR000602">
    <property type="entry name" value="Glyco_hydro_38_N"/>
</dbReference>
<organism evidence="2 3">
    <name type="scientific">Tengunoibacter tsumagoiensis</name>
    <dbReference type="NCBI Taxonomy" id="2014871"/>
    <lineage>
        <taxon>Bacteria</taxon>
        <taxon>Bacillati</taxon>
        <taxon>Chloroflexota</taxon>
        <taxon>Ktedonobacteria</taxon>
        <taxon>Ktedonobacterales</taxon>
        <taxon>Dictyobacteraceae</taxon>
        <taxon>Tengunoibacter</taxon>
    </lineage>
</organism>
<accession>A0A402AAG5</accession>
<feature type="domain" description="Glycoside hydrolase family 38 N-terminal" evidence="1">
    <location>
        <begin position="6"/>
        <end position="331"/>
    </location>
</feature>
<dbReference type="Proteomes" id="UP000287352">
    <property type="component" value="Unassembled WGS sequence"/>
</dbReference>
<protein>
    <recommendedName>
        <fullName evidence="1">Glycoside hydrolase family 38 N-terminal domain-containing protein</fullName>
    </recommendedName>
</protein>
<dbReference type="CDD" id="cd10791">
    <property type="entry name" value="GH38N_AMII_like_1"/>
    <property type="match status" value="1"/>
</dbReference>
<dbReference type="AlphaFoldDB" id="A0A402AAG5"/>
<comment type="caution">
    <text evidence="2">The sequence shown here is derived from an EMBL/GenBank/DDBJ whole genome shotgun (WGS) entry which is preliminary data.</text>
</comment>
<evidence type="ECO:0000259" key="1">
    <source>
        <dbReference type="Pfam" id="PF01074"/>
    </source>
</evidence>
<proteinExistence type="predicted"/>
<dbReference type="InterPro" id="IPR011330">
    <property type="entry name" value="Glyco_hydro/deAcase_b/a-brl"/>
</dbReference>
<dbReference type="GO" id="GO:0006013">
    <property type="term" value="P:mannose metabolic process"/>
    <property type="evidence" value="ECO:0007669"/>
    <property type="project" value="InterPro"/>
</dbReference>
<dbReference type="OrthoDB" id="237949at2"/>
<dbReference type="InterPro" id="IPR027291">
    <property type="entry name" value="Glyco_hydro_38_N_sf"/>
</dbReference>
<evidence type="ECO:0000313" key="3">
    <source>
        <dbReference type="Proteomes" id="UP000287352"/>
    </source>
</evidence>
<dbReference type="EMBL" id="BIFR01000002">
    <property type="protein sequence ID" value="GCE16109.1"/>
    <property type="molecule type" value="Genomic_DNA"/>
</dbReference>
<name>A0A402AAG5_9CHLR</name>
<dbReference type="Pfam" id="PF01074">
    <property type="entry name" value="Glyco_hydro_38N"/>
    <property type="match status" value="1"/>
</dbReference>
<reference evidence="3" key="1">
    <citation type="submission" date="2018-12" db="EMBL/GenBank/DDBJ databases">
        <title>Tengunoibacter tsumagoiensis gen. nov., sp. nov., Dictyobacter kobayashii sp. nov., D. alpinus sp. nov., and D. joshuensis sp. nov. and description of Dictyobacteraceae fam. nov. within the order Ktedonobacterales isolated from Tengu-no-mugimeshi.</title>
        <authorList>
            <person name="Wang C.M."/>
            <person name="Zheng Y."/>
            <person name="Sakai Y."/>
            <person name="Toyoda A."/>
            <person name="Minakuchi Y."/>
            <person name="Abe K."/>
            <person name="Yokota A."/>
            <person name="Yabe S."/>
        </authorList>
    </citation>
    <scope>NUCLEOTIDE SEQUENCE [LARGE SCALE GENOMIC DNA]</scope>
    <source>
        <strain evidence="3">Uno3</strain>
    </source>
</reference>
<dbReference type="Gene3D" id="3.20.110.10">
    <property type="entry name" value="Glycoside hydrolase 38, N terminal domain"/>
    <property type="match status" value="1"/>
</dbReference>
<keyword evidence="3" id="KW-1185">Reference proteome</keyword>
<dbReference type="RefSeq" id="WP_126583492.1">
    <property type="nucleotide sequence ID" value="NZ_BIFR01000002.1"/>
</dbReference>
<dbReference type="SUPFAM" id="SSF88713">
    <property type="entry name" value="Glycoside hydrolase/deacetylase"/>
    <property type="match status" value="1"/>
</dbReference>
<dbReference type="GO" id="GO:0004559">
    <property type="term" value="F:alpha-mannosidase activity"/>
    <property type="evidence" value="ECO:0007669"/>
    <property type="project" value="InterPro"/>
</dbReference>
<gene>
    <name evidence="2" type="ORF">KTT_59680</name>
</gene>
<sequence length="814" mass="93563">MIRPFTIYILQMAHTDIGYTHPQELIEHMYLDFYDRVLELCRQTATAPIDQRFKWTCETFWQVHHYLTQRPEREEEFLHYVRAGQIEITATYLHFTDMIDSDAYRRSVEIAVNYCRQHDIPLKSAIHSDINGWPWSTADILHEFSIPYFCSHVHLDSATDPLGKRGSIHYSWKKLYREGELASDAPIRVPQMFWWQGPAKGRVLHWLNEHYHLGNVLGLSGTQDFSLDKSSTFTEADQTTVQELYEVAKREVPLYIEYLRASGYAHTSLLLSTGGFFVDNSPPDSRWCQIIEIWNQEHEEIKLRTATISEWFEDFQRSVPETAQQSYPTYATAWPDYWAHGLGSETASVALARRTQRRRRDVLNLIAHSQSSEAQKLSQIALEQERLSLEHTFGAWSSLARPGSQLNAFQQAAKALMFYRADLYLNEAATAALRHWIPQKAQNLHVSSLSAGTGFHTVHFAVEDLKLDPQQQVLTDKQGEHYPFQVTATNPAQYVAVLPLNQETTHHAFALTAAEVQAITPGATTTALQLETAHWKLQIDPAQGRLVSMQEGRSRREWVNPDHQYGFGQLVHEQVIHPWGRKAVSNQARLLALNVAGEQLRREMPQEPIFKHTSPREFQTVTRLGQPVFDEIQLTSKDPVFGTVQMNWRLYHALPMVEYQLQWDKPWSDLPEAAYIAFPFALAQGTVDFETGGGFFRPGNHQVGGQLPGTCSAYYTLQRAAHIQAEESAELLWLPLDAPLVMPDDIHFNHWETEPWQWNGFLASMPVNHYWHTNFAPSQRGPIQLRYRFLNPTLFTDREQAISAALPVEALGWR</sequence>
<evidence type="ECO:0000313" key="2">
    <source>
        <dbReference type="EMBL" id="GCE16109.1"/>
    </source>
</evidence>